<proteinExistence type="predicted"/>
<evidence type="ECO:0000313" key="2">
    <source>
        <dbReference type="EMBL" id="BBJ43695.1"/>
    </source>
</evidence>
<organism evidence="2 3">
    <name type="scientific">Streptomyces antimycoticus</name>
    <dbReference type="NCBI Taxonomy" id="68175"/>
    <lineage>
        <taxon>Bacteria</taxon>
        <taxon>Bacillati</taxon>
        <taxon>Actinomycetota</taxon>
        <taxon>Actinomycetes</taxon>
        <taxon>Kitasatosporales</taxon>
        <taxon>Streptomycetaceae</taxon>
        <taxon>Streptomyces</taxon>
        <taxon>Streptomyces violaceusniger group</taxon>
    </lineage>
</organism>
<evidence type="ECO:0000256" key="1">
    <source>
        <dbReference type="SAM" id="MobiDB-lite"/>
    </source>
</evidence>
<dbReference type="EMBL" id="AP019620">
    <property type="protein sequence ID" value="BBJ43695.1"/>
    <property type="molecule type" value="Genomic_DNA"/>
</dbReference>
<accession>A0A499UNQ8</accession>
<gene>
    <name evidence="2" type="ORF">SSPO_064130</name>
</gene>
<sequence length="92" mass="9778">MAKEPFAASQSASRSRSRGVSQAGKTAYATIASTPPSRVSATRACTVCPHASPAMLSRKTTYALTHAEVTMKPVRSNRYIARTHTTASPALR</sequence>
<feature type="compositionally biased region" description="Polar residues" evidence="1">
    <location>
        <begin position="31"/>
        <end position="40"/>
    </location>
</feature>
<dbReference type="AlphaFoldDB" id="A0A499UNQ8"/>
<name>A0A499UNQ8_9ACTN</name>
<protein>
    <submittedName>
        <fullName evidence="2">Uncharacterized protein</fullName>
    </submittedName>
</protein>
<feature type="region of interest" description="Disordered" evidence="1">
    <location>
        <begin position="1"/>
        <end position="41"/>
    </location>
</feature>
<reference evidence="2 3" key="1">
    <citation type="journal article" date="2020" name="Int. J. Syst. Evol. Microbiol.">
        <title>Reclassification of Streptomyces castelarensis and Streptomyces sporoclivatus as later heterotypic synonyms of Streptomyces antimycoticus.</title>
        <authorList>
            <person name="Komaki H."/>
            <person name="Tamura T."/>
        </authorList>
    </citation>
    <scope>NUCLEOTIDE SEQUENCE [LARGE SCALE GENOMIC DNA]</scope>
    <source>
        <strain evidence="2 3">NBRC 100767</strain>
    </source>
</reference>
<evidence type="ECO:0000313" key="3">
    <source>
        <dbReference type="Proteomes" id="UP000463951"/>
    </source>
</evidence>
<feature type="compositionally biased region" description="Low complexity" evidence="1">
    <location>
        <begin position="7"/>
        <end position="24"/>
    </location>
</feature>
<dbReference type="Proteomes" id="UP000463951">
    <property type="component" value="Chromosome"/>
</dbReference>